<dbReference type="KEGG" id="soh:D1869_08905"/>
<proteinExistence type="predicted"/>
<dbReference type="InterPro" id="IPR036388">
    <property type="entry name" value="WH-like_DNA-bd_sf"/>
</dbReference>
<dbReference type="InterPro" id="IPR001845">
    <property type="entry name" value="HTH_ArsR_DNA-bd_dom"/>
</dbReference>
<evidence type="ECO:0000313" key="5">
    <source>
        <dbReference type="Proteomes" id="UP000427373"/>
    </source>
</evidence>
<dbReference type="EMBL" id="JACHFY010000025">
    <property type="protein sequence ID" value="MBB5254803.1"/>
    <property type="molecule type" value="Genomic_DNA"/>
</dbReference>
<dbReference type="InterPro" id="IPR010163">
    <property type="entry name" value="Csa3"/>
</dbReference>
<sequence>MEEKVTLVFGVGFTAEYVIRAISERGIKDVSAVAVFSVASEEEFRKRQAEEAMDAIIKYLSAIGITGYPKYISIKQPFDYIIYQISDVLWTKNNLEFYIIGGMRILNLALYYYAMLAKALGKRVKAYSYTEDMSYKYELPVIIPAKPSDAGYEILDYLGSKYGEVYMNDIAKILNKSLPTISKQIDFLEKQGYVECKETKPKPCKITDLGKVCLQTLRGLKSKMNKF</sequence>
<dbReference type="Pfam" id="PF01022">
    <property type="entry name" value="HTH_5"/>
    <property type="match status" value="1"/>
</dbReference>
<evidence type="ECO:0000259" key="1">
    <source>
        <dbReference type="Pfam" id="PF01022"/>
    </source>
</evidence>
<evidence type="ECO:0000313" key="3">
    <source>
        <dbReference type="EMBL" id="MBB5254803.1"/>
    </source>
</evidence>
<evidence type="ECO:0000313" key="6">
    <source>
        <dbReference type="Proteomes" id="UP000582213"/>
    </source>
</evidence>
<feature type="domain" description="HTH arsR-type" evidence="1">
    <location>
        <begin position="153"/>
        <end position="195"/>
    </location>
</feature>
<evidence type="ECO:0000259" key="2">
    <source>
        <dbReference type="Pfam" id="PF22662"/>
    </source>
</evidence>
<gene>
    <name evidence="4" type="ORF">D1869_08905</name>
    <name evidence="3" type="ORF">HNQ62_002577</name>
</gene>
<dbReference type="CDD" id="cd09655">
    <property type="entry name" value="CasRa_I-A"/>
    <property type="match status" value="1"/>
</dbReference>
<name>A0A650CHP9_SULOH</name>
<dbReference type="Pfam" id="PF22662">
    <property type="entry name" value="Csa3_N"/>
    <property type="match status" value="1"/>
</dbReference>
<dbReference type="RefSeq" id="WP_156014786.1">
    <property type="nucleotide sequence ID" value="NZ_CP045484.1"/>
</dbReference>
<dbReference type="InterPro" id="IPR036390">
    <property type="entry name" value="WH_DNA-bd_sf"/>
</dbReference>
<keyword evidence="4" id="KW-0238">DNA-binding</keyword>
<dbReference type="SUPFAM" id="SSF46785">
    <property type="entry name" value="Winged helix' DNA-binding domain"/>
    <property type="match status" value="1"/>
</dbReference>
<dbReference type="AlphaFoldDB" id="A0A650CHP9"/>
<dbReference type="Proteomes" id="UP000582213">
    <property type="component" value="Unassembled WGS sequence"/>
</dbReference>
<evidence type="ECO:0000313" key="4">
    <source>
        <dbReference type="EMBL" id="QGR17296.1"/>
    </source>
</evidence>
<reference evidence="4 5" key="1">
    <citation type="submission" date="2019-10" db="EMBL/GenBank/DDBJ databases">
        <title>Genome Sequences from Six Type Strain Members of the Archaeal Family Sulfolobaceae: Acidianus ambivalens, Acidianus infernus, Metallosphaera prunae, Stygiolobus azoricus, Sulfolobus metallicus, and Sulfurisphaera ohwakuensis.</title>
        <authorList>
            <person name="Counts J.A."/>
            <person name="Kelly R.M."/>
        </authorList>
    </citation>
    <scope>NUCLEOTIDE SEQUENCE [LARGE SCALE GENOMIC DNA]</scope>
    <source>
        <strain evidence="4 5">TA-1</strain>
    </source>
</reference>
<dbReference type="NCBIfam" id="TIGR01884">
    <property type="entry name" value="cas_HTH"/>
    <property type="match status" value="1"/>
</dbReference>
<keyword evidence="5" id="KW-1185">Reference proteome</keyword>
<dbReference type="OrthoDB" id="36743at2157"/>
<dbReference type="GeneID" id="42801360"/>
<dbReference type="Proteomes" id="UP000427373">
    <property type="component" value="Chromosome"/>
</dbReference>
<dbReference type="InterPro" id="IPR054588">
    <property type="entry name" value="Csa3_N"/>
</dbReference>
<dbReference type="EMBL" id="CP045484">
    <property type="protein sequence ID" value="QGR17296.1"/>
    <property type="molecule type" value="Genomic_DNA"/>
</dbReference>
<dbReference type="GO" id="GO:0003677">
    <property type="term" value="F:DNA binding"/>
    <property type="evidence" value="ECO:0007669"/>
    <property type="project" value="UniProtKB-KW"/>
</dbReference>
<accession>A0A650CHP9</accession>
<dbReference type="GO" id="GO:0003700">
    <property type="term" value="F:DNA-binding transcription factor activity"/>
    <property type="evidence" value="ECO:0007669"/>
    <property type="project" value="InterPro"/>
</dbReference>
<feature type="domain" description="Csa3 N-terminal" evidence="2">
    <location>
        <begin position="6"/>
        <end position="118"/>
    </location>
</feature>
<dbReference type="Gene3D" id="1.10.10.10">
    <property type="entry name" value="Winged helix-like DNA-binding domain superfamily/Winged helix DNA-binding domain"/>
    <property type="match status" value="1"/>
</dbReference>
<organism evidence="4 5">
    <name type="scientific">Sulfurisphaera ohwakuensis</name>
    <dbReference type="NCBI Taxonomy" id="69656"/>
    <lineage>
        <taxon>Archaea</taxon>
        <taxon>Thermoproteota</taxon>
        <taxon>Thermoprotei</taxon>
        <taxon>Sulfolobales</taxon>
        <taxon>Sulfolobaceae</taxon>
        <taxon>Sulfurisphaera</taxon>
    </lineage>
</organism>
<dbReference type="Gene3D" id="3.40.50.11700">
    <property type="match status" value="1"/>
</dbReference>
<reference evidence="3 6" key="2">
    <citation type="submission" date="2020-08" db="EMBL/GenBank/DDBJ databases">
        <title>Genomic Encyclopedia of Type Strains, Phase IV (KMG-IV): sequencing the most valuable type-strain genomes for metagenomic binning, comparative biology and taxonomic classification.</title>
        <authorList>
            <person name="Goeker M."/>
        </authorList>
    </citation>
    <scope>NUCLEOTIDE SEQUENCE [LARGE SCALE GENOMIC DNA]</scope>
    <source>
        <strain evidence="3 6">DSM 12421</strain>
    </source>
</reference>
<protein>
    <submittedName>
        <fullName evidence="4">CRISPR locus-related DNA-binding protein</fullName>
    </submittedName>
    <submittedName>
        <fullName evidence="3">CRISPR-associated protein Csa3</fullName>
    </submittedName>
</protein>